<feature type="domain" description="Late embryogenesis abundant protein LEA-2 subgroup" evidence="6">
    <location>
        <begin position="68"/>
        <end position="171"/>
    </location>
</feature>
<dbReference type="PANTHER" id="PTHR31415:SF51">
    <property type="entry name" value="LATE EMBRYOGENESIS ABUNDANT (LEA) HYDROXYPROLINE-RICH GLYCOPROTEIN FAMILY"/>
    <property type="match status" value="1"/>
</dbReference>
<gene>
    <name evidence="7" type="ORF">POM88_017874</name>
</gene>
<dbReference type="AlphaFoldDB" id="A0AAD8IRP3"/>
<dbReference type="Proteomes" id="UP001237642">
    <property type="component" value="Unassembled WGS sequence"/>
</dbReference>
<evidence type="ECO:0000259" key="6">
    <source>
        <dbReference type="Pfam" id="PF03168"/>
    </source>
</evidence>
<proteinExistence type="predicted"/>
<reference evidence="7" key="2">
    <citation type="submission" date="2023-05" db="EMBL/GenBank/DDBJ databases">
        <authorList>
            <person name="Schelkunov M.I."/>
        </authorList>
    </citation>
    <scope>NUCLEOTIDE SEQUENCE</scope>
    <source>
        <strain evidence="7">Hsosn_3</strain>
        <tissue evidence="7">Leaf</tissue>
    </source>
</reference>
<dbReference type="Pfam" id="PF03168">
    <property type="entry name" value="LEA_2"/>
    <property type="match status" value="1"/>
</dbReference>
<evidence type="ECO:0000256" key="3">
    <source>
        <dbReference type="ARBA" id="ARBA00022989"/>
    </source>
</evidence>
<evidence type="ECO:0000256" key="5">
    <source>
        <dbReference type="SAM" id="Phobius"/>
    </source>
</evidence>
<keyword evidence="8" id="KW-1185">Reference proteome</keyword>
<keyword evidence="4 5" id="KW-0472">Membrane</keyword>
<name>A0AAD8IRP3_9APIA</name>
<dbReference type="InterPro" id="IPR004864">
    <property type="entry name" value="LEA_2"/>
</dbReference>
<protein>
    <submittedName>
        <fullName evidence="7">Late embryogenesis abundant protein, LEA-14</fullName>
    </submittedName>
</protein>
<evidence type="ECO:0000256" key="1">
    <source>
        <dbReference type="ARBA" id="ARBA00004167"/>
    </source>
</evidence>
<dbReference type="GO" id="GO:0009506">
    <property type="term" value="C:plasmodesma"/>
    <property type="evidence" value="ECO:0007669"/>
    <property type="project" value="TreeGrafter"/>
</dbReference>
<reference evidence="7" key="1">
    <citation type="submission" date="2023-02" db="EMBL/GenBank/DDBJ databases">
        <title>Genome of toxic invasive species Heracleum sosnowskyi carries increased number of genes despite the absence of recent whole-genome duplications.</title>
        <authorList>
            <person name="Schelkunov M."/>
            <person name="Shtratnikova V."/>
            <person name="Makarenko M."/>
            <person name="Klepikova A."/>
            <person name="Omelchenko D."/>
            <person name="Novikova G."/>
            <person name="Obukhova E."/>
            <person name="Bogdanov V."/>
            <person name="Penin A."/>
            <person name="Logacheva M."/>
        </authorList>
    </citation>
    <scope>NUCLEOTIDE SEQUENCE</scope>
    <source>
        <strain evidence="7">Hsosn_3</strain>
        <tissue evidence="7">Leaf</tissue>
    </source>
</reference>
<accession>A0AAD8IRP3</accession>
<comment type="caution">
    <text evidence="7">The sequence shown here is derived from an EMBL/GenBank/DDBJ whole genome shotgun (WGS) entry which is preliminary data.</text>
</comment>
<evidence type="ECO:0000256" key="2">
    <source>
        <dbReference type="ARBA" id="ARBA00022692"/>
    </source>
</evidence>
<evidence type="ECO:0000256" key="4">
    <source>
        <dbReference type="ARBA" id="ARBA00023136"/>
    </source>
</evidence>
<dbReference type="GO" id="GO:0005886">
    <property type="term" value="C:plasma membrane"/>
    <property type="evidence" value="ECO:0007669"/>
    <property type="project" value="TreeGrafter"/>
</dbReference>
<keyword evidence="2 5" id="KW-0812">Transmembrane</keyword>
<dbReference type="PANTHER" id="PTHR31415">
    <property type="entry name" value="OS05G0367900 PROTEIN"/>
    <property type="match status" value="1"/>
</dbReference>
<dbReference type="EMBL" id="JAUIZM010000004">
    <property type="protein sequence ID" value="KAK1389696.1"/>
    <property type="molecule type" value="Genomic_DNA"/>
</dbReference>
<feature type="transmembrane region" description="Helical" evidence="5">
    <location>
        <begin position="12"/>
        <end position="34"/>
    </location>
</feature>
<comment type="subcellular location">
    <subcellularLocation>
        <location evidence="1">Membrane</location>
        <topology evidence="1">Single-pass membrane protein</topology>
    </subcellularLocation>
</comment>
<evidence type="ECO:0000313" key="8">
    <source>
        <dbReference type="Proteomes" id="UP001237642"/>
    </source>
</evidence>
<dbReference type="InterPro" id="IPR044839">
    <property type="entry name" value="NDR1-like"/>
</dbReference>
<keyword evidence="3 5" id="KW-1133">Transmembrane helix</keyword>
<organism evidence="7 8">
    <name type="scientific">Heracleum sosnowskyi</name>
    <dbReference type="NCBI Taxonomy" id="360622"/>
    <lineage>
        <taxon>Eukaryota</taxon>
        <taxon>Viridiplantae</taxon>
        <taxon>Streptophyta</taxon>
        <taxon>Embryophyta</taxon>
        <taxon>Tracheophyta</taxon>
        <taxon>Spermatophyta</taxon>
        <taxon>Magnoliopsida</taxon>
        <taxon>eudicotyledons</taxon>
        <taxon>Gunneridae</taxon>
        <taxon>Pentapetalae</taxon>
        <taxon>asterids</taxon>
        <taxon>campanulids</taxon>
        <taxon>Apiales</taxon>
        <taxon>Apiaceae</taxon>
        <taxon>Apioideae</taxon>
        <taxon>apioid superclade</taxon>
        <taxon>Tordylieae</taxon>
        <taxon>Tordyliinae</taxon>
        <taxon>Heracleum</taxon>
    </lineage>
</organism>
<sequence>MSSKQRKLIRWSIISLLIALFIILLTILIIWVVLQPKKPHFILQDATVYAFNLSSTAPYFLSSNFQVTISSRNPNKRIGIYYDKLDVYATYRTQQITYYTATPPEYQGHKEVIEWSPFLYGTDIPVAPASGASLSQDQANGAIWLMIKLNGRVRWKVGSFTSGRYHLRVECPAYIPLSTRNTAIAEVGTSVKYQLVASCKVTV</sequence>
<evidence type="ECO:0000313" key="7">
    <source>
        <dbReference type="EMBL" id="KAK1389696.1"/>
    </source>
</evidence>
<dbReference type="GO" id="GO:0098542">
    <property type="term" value="P:defense response to other organism"/>
    <property type="evidence" value="ECO:0007669"/>
    <property type="project" value="InterPro"/>
</dbReference>